<dbReference type="SUPFAM" id="SSF47384">
    <property type="entry name" value="Homodimeric domain of signal transducing histidine kinase"/>
    <property type="match status" value="1"/>
</dbReference>
<dbReference type="InterPro" id="IPR005467">
    <property type="entry name" value="His_kinase_dom"/>
</dbReference>
<dbReference type="PRINTS" id="PR00344">
    <property type="entry name" value="BCTRLSENSOR"/>
</dbReference>
<dbReference type="Proteomes" id="UP000783253">
    <property type="component" value="Unassembled WGS sequence"/>
</dbReference>
<evidence type="ECO:0000259" key="10">
    <source>
        <dbReference type="PROSITE" id="PS50109"/>
    </source>
</evidence>
<keyword evidence="6" id="KW-0418">Kinase</keyword>
<comment type="caution">
    <text evidence="11">The sequence shown here is derived from an EMBL/GenBank/DDBJ whole genome shotgun (WGS) entry which is preliminary data.</text>
</comment>
<dbReference type="InterPro" id="IPR007891">
    <property type="entry name" value="CHASE3"/>
</dbReference>
<sequence>MTDSVRRRYEAIGRRRVLLLLGVGLALLATALITAFMTLGAITEDTDAVEKTLERQASIDSLATFSEQIAVGRRGFLLQPDPLFARTVREASSDFESEQARLADMLVSVEQRDRLEEIRELNAERTVMIDAMFADPEAAVADADTMDFNTDGAVLITQDIREIAEEMSAAESRTLVERNRAQLDSLLLFYIVGGLSLMLLLGVLVTAVSIVLRYNRDLAAAQVSLREANTGLETAVQSRTAELIRANEEIQRFAYIVSHDLRSPLVNVLGFTSELDEARKIIHAHLEELYANHPDLRDEEAWLAVDEDLPEALGFIRTSTEKMDRLINSILELSRQGRRKLQPEELDMEELVEDIVDSLYQRTEDAGATIEVKSIPELESDRIAVEQILQNLIENAIKYLSPERAGKIVVEGSKAVGTVRIDVIDNGRGIAPEDHERIFELFRRAGTQDQEGEGLGLANVRALAYRLGGTIEVDSELGKGSRFRLSLPAKFIAQEALA</sequence>
<evidence type="ECO:0000313" key="11">
    <source>
        <dbReference type="EMBL" id="MBX7457333.1"/>
    </source>
</evidence>
<protein>
    <recommendedName>
        <fullName evidence="2">histidine kinase</fullName>
        <ecNumber evidence="2">2.7.13.3</ecNumber>
    </recommendedName>
</protein>
<evidence type="ECO:0000256" key="7">
    <source>
        <dbReference type="ARBA" id="ARBA00022840"/>
    </source>
</evidence>
<dbReference type="InterPro" id="IPR003661">
    <property type="entry name" value="HisK_dim/P_dom"/>
</dbReference>
<name>A0ABS7IVP7_9SPHN</name>
<dbReference type="CDD" id="cd00075">
    <property type="entry name" value="HATPase"/>
    <property type="match status" value="1"/>
</dbReference>
<keyword evidence="3" id="KW-0597">Phosphoprotein</keyword>
<feature type="transmembrane region" description="Helical" evidence="9">
    <location>
        <begin position="187"/>
        <end position="212"/>
    </location>
</feature>
<dbReference type="InterPro" id="IPR036890">
    <property type="entry name" value="HATPase_C_sf"/>
</dbReference>
<evidence type="ECO:0000256" key="4">
    <source>
        <dbReference type="ARBA" id="ARBA00022679"/>
    </source>
</evidence>
<dbReference type="RefSeq" id="WP_221572647.1">
    <property type="nucleotide sequence ID" value="NZ_JAIGNK010000001.1"/>
</dbReference>
<dbReference type="SMART" id="SM00387">
    <property type="entry name" value="HATPase_c"/>
    <property type="match status" value="1"/>
</dbReference>
<dbReference type="PROSITE" id="PS50109">
    <property type="entry name" value="HIS_KIN"/>
    <property type="match status" value="1"/>
</dbReference>
<dbReference type="PANTHER" id="PTHR42878:SF7">
    <property type="entry name" value="SENSOR HISTIDINE KINASE GLRK"/>
    <property type="match status" value="1"/>
</dbReference>
<dbReference type="SMART" id="SM00388">
    <property type="entry name" value="HisKA"/>
    <property type="match status" value="1"/>
</dbReference>
<keyword evidence="4" id="KW-0808">Transferase</keyword>
<dbReference type="Gene3D" id="3.30.565.10">
    <property type="entry name" value="Histidine kinase-like ATPase, C-terminal domain"/>
    <property type="match status" value="1"/>
</dbReference>
<dbReference type="EC" id="2.7.13.3" evidence="2"/>
<dbReference type="Pfam" id="PF00512">
    <property type="entry name" value="HisKA"/>
    <property type="match status" value="1"/>
</dbReference>
<evidence type="ECO:0000313" key="12">
    <source>
        <dbReference type="Proteomes" id="UP000783253"/>
    </source>
</evidence>
<dbReference type="InterPro" id="IPR004358">
    <property type="entry name" value="Sig_transdc_His_kin-like_C"/>
</dbReference>
<keyword evidence="8" id="KW-0902">Two-component regulatory system</keyword>
<comment type="catalytic activity">
    <reaction evidence="1">
        <text>ATP + protein L-histidine = ADP + protein N-phospho-L-histidine.</text>
        <dbReference type="EC" id="2.7.13.3"/>
    </reaction>
</comment>
<dbReference type="InterPro" id="IPR050351">
    <property type="entry name" value="BphY/WalK/GraS-like"/>
</dbReference>
<reference evidence="11 12" key="1">
    <citation type="submission" date="2021-08" db="EMBL/GenBank/DDBJ databases">
        <title>Comparative Genomics Analysis of the Genus Qipengyuania Reveals Extensive Genetic Diversity and Metabolic Versatility, Including the Description of Fifteen Novel Species.</title>
        <authorList>
            <person name="Liu Y."/>
        </authorList>
    </citation>
    <scope>NUCLEOTIDE SEQUENCE [LARGE SCALE GENOMIC DNA]</scope>
    <source>
        <strain evidence="11 12">1NDH17</strain>
    </source>
</reference>
<evidence type="ECO:0000256" key="5">
    <source>
        <dbReference type="ARBA" id="ARBA00022741"/>
    </source>
</evidence>
<evidence type="ECO:0000256" key="9">
    <source>
        <dbReference type="SAM" id="Phobius"/>
    </source>
</evidence>
<evidence type="ECO:0000256" key="6">
    <source>
        <dbReference type="ARBA" id="ARBA00022777"/>
    </source>
</evidence>
<evidence type="ECO:0000256" key="8">
    <source>
        <dbReference type="ARBA" id="ARBA00023012"/>
    </source>
</evidence>
<accession>A0ABS7IVP7</accession>
<evidence type="ECO:0000256" key="2">
    <source>
        <dbReference type="ARBA" id="ARBA00012438"/>
    </source>
</evidence>
<dbReference type="PANTHER" id="PTHR42878">
    <property type="entry name" value="TWO-COMPONENT HISTIDINE KINASE"/>
    <property type="match status" value="1"/>
</dbReference>
<keyword evidence="9" id="KW-0812">Transmembrane</keyword>
<keyword evidence="12" id="KW-1185">Reference proteome</keyword>
<proteinExistence type="predicted"/>
<dbReference type="CDD" id="cd00082">
    <property type="entry name" value="HisKA"/>
    <property type="match status" value="1"/>
</dbReference>
<dbReference type="EMBL" id="JAIGNK010000001">
    <property type="protein sequence ID" value="MBX7457333.1"/>
    <property type="molecule type" value="Genomic_DNA"/>
</dbReference>
<keyword evidence="9" id="KW-0472">Membrane</keyword>
<feature type="domain" description="Histidine kinase" evidence="10">
    <location>
        <begin position="256"/>
        <end position="491"/>
    </location>
</feature>
<organism evidence="11 12">
    <name type="scientific">Qipengyuania polymorpha</name>
    <dbReference type="NCBI Taxonomy" id="2867234"/>
    <lineage>
        <taxon>Bacteria</taxon>
        <taxon>Pseudomonadati</taxon>
        <taxon>Pseudomonadota</taxon>
        <taxon>Alphaproteobacteria</taxon>
        <taxon>Sphingomonadales</taxon>
        <taxon>Erythrobacteraceae</taxon>
        <taxon>Qipengyuania</taxon>
    </lineage>
</organism>
<evidence type="ECO:0000256" key="3">
    <source>
        <dbReference type="ARBA" id="ARBA00022553"/>
    </source>
</evidence>
<dbReference type="SUPFAM" id="SSF55874">
    <property type="entry name" value="ATPase domain of HSP90 chaperone/DNA topoisomerase II/histidine kinase"/>
    <property type="match status" value="1"/>
</dbReference>
<keyword evidence="5" id="KW-0547">Nucleotide-binding</keyword>
<dbReference type="InterPro" id="IPR003594">
    <property type="entry name" value="HATPase_dom"/>
</dbReference>
<gene>
    <name evidence="11" type="ORF">K3152_03655</name>
</gene>
<keyword evidence="7" id="KW-0067">ATP-binding</keyword>
<dbReference type="InterPro" id="IPR036097">
    <property type="entry name" value="HisK_dim/P_sf"/>
</dbReference>
<evidence type="ECO:0000256" key="1">
    <source>
        <dbReference type="ARBA" id="ARBA00000085"/>
    </source>
</evidence>
<keyword evidence="9" id="KW-1133">Transmembrane helix</keyword>
<dbReference type="Gene3D" id="1.10.287.130">
    <property type="match status" value="1"/>
</dbReference>
<dbReference type="Pfam" id="PF05227">
    <property type="entry name" value="CHASE3"/>
    <property type="match status" value="1"/>
</dbReference>
<dbReference type="Pfam" id="PF02518">
    <property type="entry name" value="HATPase_c"/>
    <property type="match status" value="1"/>
</dbReference>